<dbReference type="InterPro" id="IPR045692">
    <property type="entry name" value="DUF6057"/>
</dbReference>
<keyword evidence="1" id="KW-0812">Transmembrane</keyword>
<dbReference type="AlphaFoldDB" id="A0A1H3YWZ9"/>
<protein>
    <recommendedName>
        <fullName evidence="4">Transmembrane protein</fullName>
    </recommendedName>
</protein>
<accession>A0A1H3YWZ9</accession>
<dbReference type="Pfam" id="PF19529">
    <property type="entry name" value="DUF6057"/>
    <property type="match status" value="2"/>
</dbReference>
<dbReference type="OrthoDB" id="1062594at2"/>
<gene>
    <name evidence="2" type="ORF">SAMN05216462_0828</name>
</gene>
<evidence type="ECO:0000256" key="1">
    <source>
        <dbReference type="SAM" id="Phobius"/>
    </source>
</evidence>
<dbReference type="EMBL" id="FNRF01000001">
    <property type="protein sequence ID" value="SEA15628.1"/>
    <property type="molecule type" value="Genomic_DNA"/>
</dbReference>
<feature type="transmembrane region" description="Helical" evidence="1">
    <location>
        <begin position="154"/>
        <end position="173"/>
    </location>
</feature>
<feature type="transmembrane region" description="Helical" evidence="1">
    <location>
        <begin position="105"/>
        <end position="124"/>
    </location>
</feature>
<dbReference type="RefSeq" id="WP_074760343.1">
    <property type="nucleotide sequence ID" value="NZ_FNRF01000001.1"/>
</dbReference>
<feature type="transmembrane region" description="Helical" evidence="1">
    <location>
        <begin position="12"/>
        <end position="29"/>
    </location>
</feature>
<reference evidence="2 3" key="1">
    <citation type="submission" date="2016-10" db="EMBL/GenBank/DDBJ databases">
        <authorList>
            <person name="de Groot N.N."/>
        </authorList>
    </citation>
    <scope>NUCLEOTIDE SEQUENCE [LARGE SCALE GENOMIC DNA]</scope>
    <source>
        <strain evidence="2 3">D31d</strain>
    </source>
</reference>
<feature type="transmembrane region" description="Helical" evidence="1">
    <location>
        <begin position="70"/>
        <end position="93"/>
    </location>
</feature>
<evidence type="ECO:0008006" key="4">
    <source>
        <dbReference type="Google" id="ProtNLM"/>
    </source>
</evidence>
<dbReference type="Proteomes" id="UP000182257">
    <property type="component" value="Unassembled WGS sequence"/>
</dbReference>
<keyword evidence="1" id="KW-1133">Transmembrane helix</keyword>
<keyword evidence="1" id="KW-0472">Membrane</keyword>
<evidence type="ECO:0000313" key="3">
    <source>
        <dbReference type="Proteomes" id="UP000182257"/>
    </source>
</evidence>
<sequence length="468" mass="54765">MKNLYYKYYPTAAIILCAIIIWCFFQFWYPYHFFFQEQNQIFLWSWDYISTYTDKSGGLAGLVGDFLTQFYYYLFAGATILTACLLIIACLLYKALTNFKVSKPVALLLALFVMVFVAVCHFSTSYRLSSTISIMGWLLLLWGVSSIRKNALKLSVLACGLLPSYLLFGSPVIKQLQMPDLVLEKDFAVDCEYHFGHYDKVIQMVEGQDRWTDQMVFFYNLAQAQRGQLPDHLLKFTPTQLGTFYKIGPETPMLIIRNMNELYWALGDMTFTERAAMMTNVFSHNNRNVRMMQRLAECNYVSGDSLAAEKYLRILDKTFVYARWADNVRQNGKTIYQQKMQMVNRHDTISTTDNAHLLMMQLLDANPNNTTALDYILCSTLVLKDIASFKRDYDRYCIDTNNPRLKTLYQEALCIWLAGTNAPQQEWEKYIKRGDVFQRFQQYNQQRGNTNFKDSYWYYFDKIKAPEI</sequence>
<feature type="transmembrane region" description="Helical" evidence="1">
    <location>
        <begin position="130"/>
        <end position="147"/>
    </location>
</feature>
<evidence type="ECO:0000313" key="2">
    <source>
        <dbReference type="EMBL" id="SEA15628.1"/>
    </source>
</evidence>
<organism evidence="2 3">
    <name type="scientific">Xylanibacter ruminicola</name>
    <name type="common">Prevotella ruminicola</name>
    <dbReference type="NCBI Taxonomy" id="839"/>
    <lineage>
        <taxon>Bacteria</taxon>
        <taxon>Pseudomonadati</taxon>
        <taxon>Bacteroidota</taxon>
        <taxon>Bacteroidia</taxon>
        <taxon>Bacteroidales</taxon>
        <taxon>Prevotellaceae</taxon>
        <taxon>Xylanibacter</taxon>
    </lineage>
</organism>
<name>A0A1H3YWZ9_XYLRU</name>
<proteinExistence type="predicted"/>